<evidence type="ECO:0000313" key="9">
    <source>
        <dbReference type="Proteomes" id="UP000552045"/>
    </source>
</evidence>
<accession>A0A7Y9EX11</accession>
<dbReference type="EC" id="3.1.-.-" evidence="6"/>
<keyword evidence="4 6" id="KW-0378">Hydrolase</keyword>
<protein>
    <recommendedName>
        <fullName evidence="6">Ribonuclease VapC</fullName>
        <shortName evidence="6">RNase VapC</shortName>
        <ecNumber evidence="6">3.1.-.-</ecNumber>
    </recommendedName>
    <alternativeName>
        <fullName evidence="6">Toxin VapC</fullName>
    </alternativeName>
</protein>
<dbReference type="RefSeq" id="WP_179434563.1">
    <property type="nucleotide sequence ID" value="NZ_BAABLC010000004.1"/>
</dbReference>
<dbReference type="InterPro" id="IPR002716">
    <property type="entry name" value="PIN_dom"/>
</dbReference>
<dbReference type="GO" id="GO:0016787">
    <property type="term" value="F:hydrolase activity"/>
    <property type="evidence" value="ECO:0007669"/>
    <property type="project" value="UniProtKB-KW"/>
</dbReference>
<evidence type="ECO:0000256" key="6">
    <source>
        <dbReference type="HAMAP-Rule" id="MF_00265"/>
    </source>
</evidence>
<evidence type="ECO:0000256" key="3">
    <source>
        <dbReference type="ARBA" id="ARBA00022723"/>
    </source>
</evidence>
<keyword evidence="2 6" id="KW-0540">Nuclease</keyword>
<dbReference type="HAMAP" id="MF_00265">
    <property type="entry name" value="VapC_Nob1"/>
    <property type="match status" value="1"/>
</dbReference>
<evidence type="ECO:0000256" key="1">
    <source>
        <dbReference type="ARBA" id="ARBA00022649"/>
    </source>
</evidence>
<feature type="domain" description="PIN" evidence="7">
    <location>
        <begin position="2"/>
        <end position="117"/>
    </location>
</feature>
<gene>
    <name evidence="6" type="primary">vapC</name>
    <name evidence="8" type="ORF">BKA02_002528</name>
</gene>
<dbReference type="InterPro" id="IPR022907">
    <property type="entry name" value="VapC_family"/>
</dbReference>
<dbReference type="InterPro" id="IPR029060">
    <property type="entry name" value="PIN-like_dom_sf"/>
</dbReference>
<feature type="binding site" evidence="6">
    <location>
        <position position="5"/>
    </location>
    <ligand>
        <name>Mg(2+)</name>
        <dbReference type="ChEBI" id="CHEBI:18420"/>
    </ligand>
</feature>
<comment type="similarity">
    <text evidence="6">Belongs to the PINc/VapC protein family.</text>
</comment>
<dbReference type="Proteomes" id="UP000552045">
    <property type="component" value="Unassembled WGS sequence"/>
</dbReference>
<evidence type="ECO:0000256" key="5">
    <source>
        <dbReference type="ARBA" id="ARBA00022842"/>
    </source>
</evidence>
<keyword evidence="5 6" id="KW-0460">Magnesium</keyword>
<keyword evidence="9" id="KW-1185">Reference proteome</keyword>
<evidence type="ECO:0000256" key="4">
    <source>
        <dbReference type="ARBA" id="ARBA00022801"/>
    </source>
</evidence>
<evidence type="ECO:0000256" key="2">
    <source>
        <dbReference type="ARBA" id="ARBA00022722"/>
    </source>
</evidence>
<comment type="caution">
    <text evidence="8">The sequence shown here is derived from an EMBL/GenBank/DDBJ whole genome shotgun (WGS) entry which is preliminary data.</text>
</comment>
<proteinExistence type="inferred from homology"/>
<dbReference type="GO" id="GO:0000287">
    <property type="term" value="F:magnesium ion binding"/>
    <property type="evidence" value="ECO:0007669"/>
    <property type="project" value="UniProtKB-UniRule"/>
</dbReference>
<dbReference type="SUPFAM" id="SSF88723">
    <property type="entry name" value="PIN domain-like"/>
    <property type="match status" value="1"/>
</dbReference>
<dbReference type="Pfam" id="PF01850">
    <property type="entry name" value="PIN"/>
    <property type="match status" value="1"/>
</dbReference>
<reference evidence="8 9" key="1">
    <citation type="submission" date="2020-07" db="EMBL/GenBank/DDBJ databases">
        <title>Sequencing the genomes of 1000 actinobacteria strains.</title>
        <authorList>
            <person name="Klenk H.-P."/>
        </authorList>
    </citation>
    <scope>NUCLEOTIDE SEQUENCE [LARGE SCALE GENOMIC DNA]</scope>
    <source>
        <strain evidence="8 9">DSM 22185</strain>
    </source>
</reference>
<evidence type="ECO:0000313" key="8">
    <source>
        <dbReference type="EMBL" id="NYD55473.1"/>
    </source>
</evidence>
<keyword evidence="3 6" id="KW-0479">Metal-binding</keyword>
<comment type="cofactor">
    <cofactor evidence="6">
        <name>Mg(2+)</name>
        <dbReference type="ChEBI" id="CHEBI:18420"/>
    </cofactor>
</comment>
<comment type="function">
    <text evidence="6">Toxic component of a toxin-antitoxin (TA) system. An RNase.</text>
</comment>
<name>A0A7Y9EX11_9MICO</name>
<sequence>MIVLDASVLIAYWGEDDPHADAAFDILDTDEELLLHPVTLTETLVWPIRAEAGEEALEDIAQIGVERHEPRRDEPLRAARLRAQTRLGLPDCFVLAAAIEHEATLATFDKRLADTARAHGVTVVGV</sequence>
<keyword evidence="1 6" id="KW-1277">Toxin-antitoxin system</keyword>
<dbReference type="GO" id="GO:0090729">
    <property type="term" value="F:toxin activity"/>
    <property type="evidence" value="ECO:0007669"/>
    <property type="project" value="UniProtKB-KW"/>
</dbReference>
<dbReference type="GO" id="GO:0004540">
    <property type="term" value="F:RNA nuclease activity"/>
    <property type="evidence" value="ECO:0007669"/>
    <property type="project" value="InterPro"/>
</dbReference>
<dbReference type="Gene3D" id="3.40.50.1010">
    <property type="entry name" value="5'-nuclease"/>
    <property type="match status" value="1"/>
</dbReference>
<keyword evidence="6" id="KW-0800">Toxin</keyword>
<dbReference type="AlphaFoldDB" id="A0A7Y9EX11"/>
<feature type="binding site" evidence="6">
    <location>
        <position position="91"/>
    </location>
    <ligand>
        <name>Mg(2+)</name>
        <dbReference type="ChEBI" id="CHEBI:18420"/>
    </ligand>
</feature>
<evidence type="ECO:0000259" key="7">
    <source>
        <dbReference type="Pfam" id="PF01850"/>
    </source>
</evidence>
<organism evidence="8 9">
    <name type="scientific">Microbacterium pseudoresistens</name>
    <dbReference type="NCBI Taxonomy" id="640634"/>
    <lineage>
        <taxon>Bacteria</taxon>
        <taxon>Bacillati</taxon>
        <taxon>Actinomycetota</taxon>
        <taxon>Actinomycetes</taxon>
        <taxon>Micrococcales</taxon>
        <taxon>Microbacteriaceae</taxon>
        <taxon>Microbacterium</taxon>
    </lineage>
</organism>
<dbReference type="EMBL" id="JACCBH010000001">
    <property type="protein sequence ID" value="NYD55473.1"/>
    <property type="molecule type" value="Genomic_DNA"/>
</dbReference>